<dbReference type="Gene3D" id="3.40.630.30">
    <property type="match status" value="1"/>
</dbReference>
<proteinExistence type="predicted"/>
<dbReference type="PANTHER" id="PTHR13256:SF16">
    <property type="entry name" value="ALPHA_BETA-TUBULIN-N-ACETYLTRANSFERASE 9"/>
    <property type="match status" value="1"/>
</dbReference>
<organism evidence="3 4">
    <name type="scientific">Odynerus spinipes</name>
    <dbReference type="NCBI Taxonomy" id="1348599"/>
    <lineage>
        <taxon>Eukaryota</taxon>
        <taxon>Metazoa</taxon>
        <taxon>Ecdysozoa</taxon>
        <taxon>Arthropoda</taxon>
        <taxon>Hexapoda</taxon>
        <taxon>Insecta</taxon>
        <taxon>Pterygota</taxon>
        <taxon>Neoptera</taxon>
        <taxon>Endopterygota</taxon>
        <taxon>Hymenoptera</taxon>
        <taxon>Apocrita</taxon>
        <taxon>Aculeata</taxon>
        <taxon>Vespoidea</taxon>
        <taxon>Vespidae</taxon>
        <taxon>Eumeninae</taxon>
        <taxon>Odynerus</taxon>
    </lineage>
</organism>
<protein>
    <submittedName>
        <fullName evidence="3">Uncharacterized protein</fullName>
    </submittedName>
</protein>
<dbReference type="EMBL" id="JAIFRP010000002">
    <property type="protein sequence ID" value="KAK2589183.1"/>
    <property type="molecule type" value="Genomic_DNA"/>
</dbReference>
<dbReference type="GO" id="GO:0008080">
    <property type="term" value="F:N-acetyltransferase activity"/>
    <property type="evidence" value="ECO:0007669"/>
    <property type="project" value="InterPro"/>
</dbReference>
<gene>
    <name evidence="3" type="ORF">KPH14_001999</name>
</gene>
<comment type="caution">
    <text evidence="3">The sequence shown here is derived from an EMBL/GenBank/DDBJ whole genome shotgun (WGS) entry which is preliminary data.</text>
</comment>
<dbReference type="Proteomes" id="UP001258017">
    <property type="component" value="Unassembled WGS sequence"/>
</dbReference>
<dbReference type="AlphaFoldDB" id="A0AAD9S111"/>
<name>A0AAD9S111_9HYME</name>
<keyword evidence="4" id="KW-1185">Reference proteome</keyword>
<dbReference type="InterPro" id="IPR039135">
    <property type="entry name" value="NAT9-like"/>
</dbReference>
<reference evidence="3" key="2">
    <citation type="journal article" date="2023" name="Commun. Biol.">
        <title>Intrasexual cuticular hydrocarbon dimorphism in a wasp sheds light on hydrocarbon biosynthesis genes in Hymenoptera.</title>
        <authorList>
            <person name="Moris V.C."/>
            <person name="Podsiadlowski L."/>
            <person name="Martin S."/>
            <person name="Oeyen J.P."/>
            <person name="Donath A."/>
            <person name="Petersen M."/>
            <person name="Wilbrandt J."/>
            <person name="Misof B."/>
            <person name="Liedtke D."/>
            <person name="Thamm M."/>
            <person name="Scheiner R."/>
            <person name="Schmitt T."/>
            <person name="Niehuis O."/>
        </authorList>
    </citation>
    <scope>NUCLEOTIDE SEQUENCE</scope>
    <source>
        <strain evidence="3">GBR_01_08_01A</strain>
    </source>
</reference>
<sequence length="182" mass="21758">MLRGNTDSRTFDSRQHFNSLRIPPFLMYHEWMKSPELQHLTASEPLTLTEEYEMQKDWLMDEHKCTFIVLDKSIFQSTGDEIAAMIGDTNLFFNDAEWIDVLHVKKYRVKITLDNEASINMFRKMNFHEIERSEIFQEITLENDIAVTDKPWQWILFKRRGISIIDGDYYLSGLTQRWIKVK</sequence>
<keyword evidence="2" id="KW-0012">Acyltransferase</keyword>
<evidence type="ECO:0000313" key="3">
    <source>
        <dbReference type="EMBL" id="KAK2589183.1"/>
    </source>
</evidence>
<accession>A0AAD9S111</accession>
<keyword evidence="1" id="KW-0808">Transferase</keyword>
<dbReference type="PANTHER" id="PTHR13256">
    <property type="entry name" value="N-ACETYLTRANSFERASE 9"/>
    <property type="match status" value="1"/>
</dbReference>
<evidence type="ECO:0000313" key="4">
    <source>
        <dbReference type="Proteomes" id="UP001258017"/>
    </source>
</evidence>
<evidence type="ECO:0000256" key="2">
    <source>
        <dbReference type="ARBA" id="ARBA00023315"/>
    </source>
</evidence>
<evidence type="ECO:0000256" key="1">
    <source>
        <dbReference type="ARBA" id="ARBA00022679"/>
    </source>
</evidence>
<reference evidence="3" key="1">
    <citation type="submission" date="2021-08" db="EMBL/GenBank/DDBJ databases">
        <authorList>
            <person name="Misof B."/>
            <person name="Oliver O."/>
            <person name="Podsiadlowski L."/>
            <person name="Donath A."/>
            <person name="Peters R."/>
            <person name="Mayer C."/>
            <person name="Rust J."/>
            <person name="Gunkel S."/>
            <person name="Lesny P."/>
            <person name="Martin S."/>
            <person name="Oeyen J.P."/>
            <person name="Petersen M."/>
            <person name="Panagiotis P."/>
            <person name="Wilbrandt J."/>
            <person name="Tanja T."/>
        </authorList>
    </citation>
    <scope>NUCLEOTIDE SEQUENCE</scope>
    <source>
        <strain evidence="3">GBR_01_08_01A</strain>
        <tissue evidence="3">Thorax + abdomen</tissue>
    </source>
</reference>